<gene>
    <name evidence="1" type="ORF">GM612_01485</name>
</gene>
<evidence type="ECO:0000313" key="1">
    <source>
        <dbReference type="EMBL" id="MTV81326.1"/>
    </source>
</evidence>
<reference evidence="1 2" key="1">
    <citation type="submission" date="2019-11" db="EMBL/GenBank/DDBJ databases">
        <title>Lactobacillus sp. nov. CRM56-3, isolated from fermented tea leaves.</title>
        <authorList>
            <person name="Phuengjayaem S."/>
            <person name="Tanasupawat S."/>
        </authorList>
    </citation>
    <scope>NUCLEOTIDE SEQUENCE [LARGE SCALE GENOMIC DNA]</scope>
    <source>
        <strain evidence="1 2">CRM56-3</strain>
    </source>
</reference>
<dbReference type="RefSeq" id="WP_155430595.1">
    <property type="nucleotide sequence ID" value="NZ_WNJO01000001.1"/>
</dbReference>
<protein>
    <submittedName>
        <fullName evidence="1">Uncharacterized protein</fullName>
    </submittedName>
</protein>
<accession>A0A7X2XTI2</accession>
<name>A0A7X2XTI2_9LACO</name>
<dbReference type="EMBL" id="WNJO01000001">
    <property type="protein sequence ID" value="MTV81326.1"/>
    <property type="molecule type" value="Genomic_DNA"/>
</dbReference>
<proteinExistence type="predicted"/>
<dbReference type="Proteomes" id="UP000466388">
    <property type="component" value="Unassembled WGS sequence"/>
</dbReference>
<dbReference type="AlphaFoldDB" id="A0A7X2XTI2"/>
<evidence type="ECO:0000313" key="2">
    <source>
        <dbReference type="Proteomes" id="UP000466388"/>
    </source>
</evidence>
<comment type="caution">
    <text evidence="1">The sequence shown here is derived from an EMBL/GenBank/DDBJ whole genome shotgun (WGS) entry which is preliminary data.</text>
</comment>
<sequence length="132" mass="15898">MKLKRYVLLGIATLSMGIGIQVNQPTAHAAIHYMPRVWRGYYYSKTGYQRHLHITAHYVSFGGKIFYSSYRYGSHRISFHYVDKIHHHRVYDFNRAKYEYQSSDPWRVAYRHGQKELINYEGMGYVQVWHKY</sequence>
<keyword evidence="2" id="KW-1185">Reference proteome</keyword>
<organism evidence="1 2">
    <name type="scientific">Secundilactobacillus folii</name>
    <dbReference type="NCBI Taxonomy" id="2678357"/>
    <lineage>
        <taxon>Bacteria</taxon>
        <taxon>Bacillati</taxon>
        <taxon>Bacillota</taxon>
        <taxon>Bacilli</taxon>
        <taxon>Lactobacillales</taxon>
        <taxon>Lactobacillaceae</taxon>
        <taxon>Secundilactobacillus</taxon>
    </lineage>
</organism>